<dbReference type="AlphaFoldDB" id="A0A838A663"/>
<dbReference type="RefSeq" id="WP_180892111.1">
    <property type="nucleotide sequence ID" value="NZ_JACCKD010000002.1"/>
</dbReference>
<dbReference type="Proteomes" id="UP000582974">
    <property type="component" value="Unassembled WGS sequence"/>
</dbReference>
<evidence type="ECO:0000313" key="1">
    <source>
        <dbReference type="EMBL" id="MBA0125300.1"/>
    </source>
</evidence>
<keyword evidence="2" id="KW-1185">Reference proteome</keyword>
<accession>A0A838A663</accession>
<comment type="caution">
    <text evidence="1">The sequence shown here is derived from an EMBL/GenBank/DDBJ whole genome shotgun (WGS) entry which is preliminary data.</text>
</comment>
<reference evidence="1 2" key="1">
    <citation type="submission" date="2020-07" db="EMBL/GenBank/DDBJ databases">
        <title>Genome of Haloechinothrix sp.</title>
        <authorList>
            <person name="Tang S.-K."/>
            <person name="Yang L."/>
            <person name="Zhu W.-Y."/>
        </authorList>
    </citation>
    <scope>NUCLEOTIDE SEQUENCE [LARGE SCALE GENOMIC DNA]</scope>
    <source>
        <strain evidence="1 2">YIM 98757</strain>
    </source>
</reference>
<evidence type="ECO:0000313" key="2">
    <source>
        <dbReference type="Proteomes" id="UP000582974"/>
    </source>
</evidence>
<sequence>MSATVHPHLAEPASAHLVDEAAELVEGVPVAGAGPCPDEDHIVLGYD</sequence>
<name>A0A838A663_9PSEU</name>
<gene>
    <name evidence="1" type="ORF">H0B56_07070</name>
</gene>
<protein>
    <submittedName>
        <fullName evidence="1">Uncharacterized protein</fullName>
    </submittedName>
</protein>
<organism evidence="1 2">
    <name type="scientific">Haloechinothrix aidingensis</name>
    <dbReference type="NCBI Taxonomy" id="2752311"/>
    <lineage>
        <taxon>Bacteria</taxon>
        <taxon>Bacillati</taxon>
        <taxon>Actinomycetota</taxon>
        <taxon>Actinomycetes</taxon>
        <taxon>Pseudonocardiales</taxon>
        <taxon>Pseudonocardiaceae</taxon>
        <taxon>Haloechinothrix</taxon>
    </lineage>
</organism>
<dbReference type="EMBL" id="JACCKD010000002">
    <property type="protein sequence ID" value="MBA0125300.1"/>
    <property type="molecule type" value="Genomic_DNA"/>
</dbReference>
<proteinExistence type="predicted"/>